<evidence type="ECO:0000256" key="2">
    <source>
        <dbReference type="ARBA" id="ARBA00008803"/>
    </source>
</evidence>
<evidence type="ECO:0000256" key="4">
    <source>
        <dbReference type="ARBA" id="ARBA00022989"/>
    </source>
</evidence>
<feature type="compositionally biased region" description="Polar residues" evidence="6">
    <location>
        <begin position="121"/>
        <end position="134"/>
    </location>
</feature>
<feature type="compositionally biased region" description="Basic and acidic residues" evidence="6">
    <location>
        <begin position="1"/>
        <end position="19"/>
    </location>
</feature>
<evidence type="ECO:0000256" key="5">
    <source>
        <dbReference type="ARBA" id="ARBA00023136"/>
    </source>
</evidence>
<accession>A0A420HCW8</accession>
<feature type="compositionally biased region" description="Polar residues" evidence="6">
    <location>
        <begin position="239"/>
        <end position="250"/>
    </location>
</feature>
<dbReference type="AlphaFoldDB" id="A0A420HCW8"/>
<feature type="region of interest" description="Disordered" evidence="6">
    <location>
        <begin position="117"/>
        <end position="139"/>
    </location>
</feature>
<evidence type="ECO:0000256" key="7">
    <source>
        <dbReference type="SAM" id="Phobius"/>
    </source>
</evidence>
<sequence length="965" mass="108451">MVHTHEEMGEVKMGRKEGSTELDLDSGDDETSQQHNRSLPVLNLDTCVGEENVDEHDSSISPKTVSAKSSVENSRAAPDNKGCAKSDIRNNSSENYMIDNAGLDSLQTSSVSQVEDPVNFPKSQVEISNTSSGPKTEKNDKICKMNEAGLNQTASAADLLSLASSSSLSSFPLHSLAPSPTFKPKSLLRSIAPDSEENDIRSRRVTEFDISVASKVGPSSSSKKLDSPTPKHELPFRSSVISNAPNSPTALNRLRKCSKATPNLSSSKRSPEFRPEGGDSRFSSKKINENKSTSPSPMLSSMSIPIPPLSIPTFLQLELSSTGPPPLYIYRPSSVTYPFESTKTKFQRLLNFVILPPKLEQALLFGSFVCLDAWLHTFTILPLRFFKAVGILGQWYCYLLTKEVNYISKFIYEGLGRMWCRQRKQVAPLNTLKHASRARASTLSSIQSQASRIPQTRDQRRSFESMKTINERKLRQGRGRQNHTNLQPKILSSQNKADLLQGILIFFSCVILMKLDASRMYHYIRGQAAIKLYVIFNVLEVCDKLLAALGQDIFECLFTNDNLQHDSSYGSTPFQTFWMFLLALIYNICHTAALFFQVITLNVAVNSYSNALFTLLMSNQFVEIKSTVFKKIEKDNLFQLLCADVVERFQLCIILIIIGLRNFIEMGGLSVPSGDMNGNGEGLKDANSPLRNNSILPNSFSLLPSWTGEILSPFFFVLGSELLIDWIKHSYISKFNNVKPTIYGRYLDILSKDYYLNAFRNQNLVKRFGLPVIPLACLFIRSSMQTYHMFLATYLSTPSSVSNLSPNSAVTSPATIAALKHFDTHIRRALGRSTFGIPDPNASNPWYLPSTDDMIAALTMVVFFLGAFLVLLAFKIVLGMFLLRFARNRYQSMRFREHQSYDTDGKRIGAWGMTEVDDDKKRWIYQDEPETLAKFKEQQKISREKTATSQDFSKIGRYDMLKRIW</sequence>
<dbReference type="EMBL" id="MCBQ01020335">
    <property type="protein sequence ID" value="RKF55248.1"/>
    <property type="molecule type" value="Genomic_DNA"/>
</dbReference>
<keyword evidence="9" id="KW-1185">Reference proteome</keyword>
<comment type="similarity">
    <text evidence="2">Belongs to the TAPT1 family.</text>
</comment>
<feature type="compositionally biased region" description="Basic and acidic residues" evidence="6">
    <location>
        <begin position="223"/>
        <end position="235"/>
    </location>
</feature>
<dbReference type="Pfam" id="PF05346">
    <property type="entry name" value="DUF747"/>
    <property type="match status" value="1"/>
</dbReference>
<feature type="region of interest" description="Disordered" evidence="6">
    <location>
        <begin position="215"/>
        <end position="300"/>
    </location>
</feature>
<protein>
    <submittedName>
        <fullName evidence="8">Endoplasmic reticulum membrane protein 65</fullName>
    </submittedName>
</protein>
<feature type="compositionally biased region" description="Basic and acidic residues" evidence="6">
    <location>
        <begin position="269"/>
        <end position="279"/>
    </location>
</feature>
<feature type="compositionally biased region" description="Acidic residues" evidence="6">
    <location>
        <begin position="20"/>
        <end position="31"/>
    </location>
</feature>
<name>A0A420HCW8_9PEZI</name>
<evidence type="ECO:0000313" key="8">
    <source>
        <dbReference type="EMBL" id="RKF55248.1"/>
    </source>
</evidence>
<feature type="compositionally biased region" description="Polar residues" evidence="6">
    <location>
        <begin position="443"/>
        <end position="454"/>
    </location>
</feature>
<keyword evidence="4 7" id="KW-1133">Transmembrane helix</keyword>
<feature type="region of interest" description="Disordered" evidence="6">
    <location>
        <begin position="443"/>
        <end position="462"/>
    </location>
</feature>
<comment type="subcellular location">
    <subcellularLocation>
        <location evidence="1">Membrane</location>
        <topology evidence="1">Multi-pass membrane protein</topology>
    </subcellularLocation>
</comment>
<feature type="region of interest" description="Disordered" evidence="6">
    <location>
        <begin position="1"/>
        <end position="91"/>
    </location>
</feature>
<dbReference type="STRING" id="62708.A0A420HCW8"/>
<dbReference type="GO" id="GO:0005789">
    <property type="term" value="C:endoplasmic reticulum membrane"/>
    <property type="evidence" value="ECO:0007669"/>
    <property type="project" value="TreeGrafter"/>
</dbReference>
<feature type="compositionally biased region" description="Polar residues" evidence="6">
    <location>
        <begin position="59"/>
        <end position="73"/>
    </location>
</feature>
<evidence type="ECO:0000256" key="6">
    <source>
        <dbReference type="SAM" id="MobiDB-lite"/>
    </source>
</evidence>
<gene>
    <name evidence="8" type="ORF">GcM3_203031</name>
</gene>
<evidence type="ECO:0000313" key="9">
    <source>
        <dbReference type="Proteomes" id="UP000283383"/>
    </source>
</evidence>
<dbReference type="InterPro" id="IPR008010">
    <property type="entry name" value="Tatp1"/>
</dbReference>
<feature type="transmembrane region" description="Helical" evidence="7">
    <location>
        <begin position="854"/>
        <end position="886"/>
    </location>
</feature>
<dbReference type="PANTHER" id="PTHR13317">
    <property type="entry name" value="TRANSMEMBRANE ANTERIOR POSTERIOR TRANSFORMATION PROTEIN 1 HOMOLOG"/>
    <property type="match status" value="1"/>
</dbReference>
<dbReference type="PANTHER" id="PTHR13317:SF4">
    <property type="entry name" value="TRANSMEMBRANE ANTERIOR POSTERIOR TRANSFORMATION PROTEIN 1 HOMOLOG"/>
    <property type="match status" value="1"/>
</dbReference>
<dbReference type="Proteomes" id="UP000283383">
    <property type="component" value="Unassembled WGS sequence"/>
</dbReference>
<keyword evidence="5 7" id="KW-0472">Membrane</keyword>
<comment type="caution">
    <text evidence="8">The sequence shown here is derived from an EMBL/GenBank/DDBJ whole genome shotgun (WGS) entry which is preliminary data.</text>
</comment>
<proteinExistence type="inferred from homology"/>
<reference evidence="8 9" key="1">
    <citation type="journal article" date="2018" name="BMC Genomics">
        <title>Comparative genome analyses reveal sequence features reflecting distinct modes of host-adaptation between dicot and monocot powdery mildew.</title>
        <authorList>
            <person name="Wu Y."/>
            <person name="Ma X."/>
            <person name="Pan Z."/>
            <person name="Kale S.D."/>
            <person name="Song Y."/>
            <person name="King H."/>
            <person name="Zhang Q."/>
            <person name="Presley C."/>
            <person name="Deng X."/>
            <person name="Wei C.I."/>
            <person name="Xiao S."/>
        </authorList>
    </citation>
    <scope>NUCLEOTIDE SEQUENCE [LARGE SCALE GENOMIC DNA]</scope>
    <source>
        <strain evidence="8">UMSG3</strain>
    </source>
</reference>
<keyword evidence="3 7" id="KW-0812">Transmembrane</keyword>
<evidence type="ECO:0000256" key="1">
    <source>
        <dbReference type="ARBA" id="ARBA00004141"/>
    </source>
</evidence>
<evidence type="ECO:0000256" key="3">
    <source>
        <dbReference type="ARBA" id="ARBA00022692"/>
    </source>
</evidence>
<organism evidence="8 9">
    <name type="scientific">Golovinomyces cichoracearum</name>
    <dbReference type="NCBI Taxonomy" id="62708"/>
    <lineage>
        <taxon>Eukaryota</taxon>
        <taxon>Fungi</taxon>
        <taxon>Dikarya</taxon>
        <taxon>Ascomycota</taxon>
        <taxon>Pezizomycotina</taxon>
        <taxon>Leotiomycetes</taxon>
        <taxon>Erysiphales</taxon>
        <taxon>Erysiphaceae</taxon>
        <taxon>Golovinomyces</taxon>
    </lineage>
</organism>